<evidence type="ECO:0000313" key="3">
    <source>
        <dbReference type="Proteomes" id="UP000261360"/>
    </source>
</evidence>
<evidence type="ECO:0000256" key="1">
    <source>
        <dbReference type="SAM" id="MobiDB-lite"/>
    </source>
</evidence>
<evidence type="ECO:0000313" key="2">
    <source>
        <dbReference type="Ensembl" id="ENSSLDP00000005068.1"/>
    </source>
</evidence>
<dbReference type="Gene3D" id="3.40.50.12690">
    <property type="match status" value="1"/>
</dbReference>
<sequence length="239" mass="27246">MQLAGLHYHALPSRQWASSTPVRSRTQPWTAAKGRTNNKPPQQPRVQLENRFAPLQQDPGSPSDDLDYLSSSYSRERTESKSESKRLQGKLTPGPQTLILGDCAIKDLRSMCSKNTKILCFPKDMVSDISERILHIMAAHPNVKNVILHIDFIDLLNTVSSLNAEVFISGPLPPVRKGVERFTACTVHSQHFFWDRRHLFKADAHFLNKYNISRILAKSNNIKMHFNILTNMKSWFPQS</sequence>
<feature type="compositionally biased region" description="Polar residues" evidence="1">
    <location>
        <begin position="15"/>
        <end position="40"/>
    </location>
</feature>
<proteinExistence type="predicted"/>
<protein>
    <submittedName>
        <fullName evidence="2">Uncharacterized protein</fullName>
    </submittedName>
</protein>
<dbReference type="AlphaFoldDB" id="A0A3B4WW15"/>
<reference evidence="2" key="2">
    <citation type="submission" date="2025-09" db="UniProtKB">
        <authorList>
            <consortium name="Ensembl"/>
        </authorList>
    </citation>
    <scope>IDENTIFICATION</scope>
</reference>
<reference evidence="2" key="1">
    <citation type="submission" date="2025-08" db="UniProtKB">
        <authorList>
            <consortium name="Ensembl"/>
        </authorList>
    </citation>
    <scope>IDENTIFICATION</scope>
</reference>
<accession>A0A3B4WW15</accession>
<dbReference type="GeneTree" id="ENSGT01050000245166"/>
<keyword evidence="3" id="KW-1185">Reference proteome</keyword>
<feature type="compositionally biased region" description="Low complexity" evidence="1">
    <location>
        <begin position="58"/>
        <end position="73"/>
    </location>
</feature>
<feature type="region of interest" description="Disordered" evidence="1">
    <location>
        <begin position="12"/>
        <end position="92"/>
    </location>
</feature>
<feature type="compositionally biased region" description="Basic and acidic residues" evidence="1">
    <location>
        <begin position="74"/>
        <end position="86"/>
    </location>
</feature>
<name>A0A3B4WW15_SERLL</name>
<dbReference type="Proteomes" id="UP000261360">
    <property type="component" value="Unplaced"/>
</dbReference>
<dbReference type="Ensembl" id="ENSSLDT00000005232.1">
    <property type="protein sequence ID" value="ENSSLDP00000005068.1"/>
    <property type="gene ID" value="ENSSLDG00000003992.1"/>
</dbReference>
<organism evidence="2 3">
    <name type="scientific">Seriola lalandi dorsalis</name>
    <dbReference type="NCBI Taxonomy" id="1841481"/>
    <lineage>
        <taxon>Eukaryota</taxon>
        <taxon>Metazoa</taxon>
        <taxon>Chordata</taxon>
        <taxon>Craniata</taxon>
        <taxon>Vertebrata</taxon>
        <taxon>Euteleostomi</taxon>
        <taxon>Actinopterygii</taxon>
        <taxon>Neopterygii</taxon>
        <taxon>Teleostei</taxon>
        <taxon>Neoteleostei</taxon>
        <taxon>Acanthomorphata</taxon>
        <taxon>Carangaria</taxon>
        <taxon>Carangiformes</taxon>
        <taxon>Carangidae</taxon>
        <taxon>Seriola</taxon>
    </lineage>
</organism>